<evidence type="ECO:0000256" key="1">
    <source>
        <dbReference type="SAM" id="MobiDB-lite"/>
    </source>
</evidence>
<name>A0AAP6ZN01_9VIBR</name>
<accession>A0AAP6ZN01</accession>
<organism evidence="2 3">
    <name type="scientific">Vibrio coralliilyticus</name>
    <dbReference type="NCBI Taxonomy" id="190893"/>
    <lineage>
        <taxon>Bacteria</taxon>
        <taxon>Pseudomonadati</taxon>
        <taxon>Pseudomonadota</taxon>
        <taxon>Gammaproteobacteria</taxon>
        <taxon>Vibrionales</taxon>
        <taxon>Vibrionaceae</taxon>
        <taxon>Vibrio</taxon>
    </lineage>
</organism>
<dbReference type="EMBL" id="VTXP01000001">
    <property type="protein sequence ID" value="NOJ21602.1"/>
    <property type="molecule type" value="Genomic_DNA"/>
</dbReference>
<feature type="region of interest" description="Disordered" evidence="1">
    <location>
        <begin position="76"/>
        <end position="103"/>
    </location>
</feature>
<proteinExistence type="predicted"/>
<sequence length="103" mass="11550">MSDLIDALKLVKKAYKPKLQKLKMTPEQVKQKVKVHQKVTGVLQGMDKPESLQKESLELVAKLVKTFVEQAPTMANQALAPLKKPQEQSQADDESHQSDDQAK</sequence>
<dbReference type="RefSeq" id="WP_171351747.1">
    <property type="nucleotide sequence ID" value="NZ_VTXP01000001.1"/>
</dbReference>
<dbReference type="AlphaFoldDB" id="A0AAP6ZN01"/>
<feature type="compositionally biased region" description="Basic and acidic residues" evidence="1">
    <location>
        <begin position="93"/>
        <end position="103"/>
    </location>
</feature>
<gene>
    <name evidence="2" type="ORF">F0238_02535</name>
</gene>
<evidence type="ECO:0000313" key="2">
    <source>
        <dbReference type="EMBL" id="NOJ21602.1"/>
    </source>
</evidence>
<dbReference type="Proteomes" id="UP000576645">
    <property type="component" value="Unassembled WGS sequence"/>
</dbReference>
<evidence type="ECO:0000313" key="3">
    <source>
        <dbReference type="Proteomes" id="UP000576645"/>
    </source>
</evidence>
<reference evidence="2 3" key="1">
    <citation type="submission" date="2019-09" db="EMBL/GenBank/DDBJ databases">
        <title>Draft genome sequencing and comparative genomics of hatchery-associated Vibrios.</title>
        <authorList>
            <person name="Kehlet-Delgado H."/>
            <person name="Mueller R.S."/>
        </authorList>
    </citation>
    <scope>NUCLEOTIDE SEQUENCE [LARGE SCALE GENOMIC DNA]</scope>
    <source>
        <strain evidence="2 3">09-121-3</strain>
    </source>
</reference>
<comment type="caution">
    <text evidence="2">The sequence shown here is derived from an EMBL/GenBank/DDBJ whole genome shotgun (WGS) entry which is preliminary data.</text>
</comment>
<protein>
    <submittedName>
        <fullName evidence="2">Uncharacterized protein</fullName>
    </submittedName>
</protein>